<dbReference type="SUPFAM" id="SSF53448">
    <property type="entry name" value="Nucleotide-diphospho-sugar transferases"/>
    <property type="match status" value="1"/>
</dbReference>
<comment type="caution">
    <text evidence="2">The sequence shown here is derived from an EMBL/GenBank/DDBJ whole genome shotgun (WGS) entry which is preliminary data.</text>
</comment>
<dbReference type="RefSeq" id="WP_127027877.1">
    <property type="nucleotide sequence ID" value="NZ_RYFG02000111.1"/>
</dbReference>
<protein>
    <submittedName>
        <fullName evidence="2">Glycosyltransferase</fullName>
    </submittedName>
</protein>
<accession>A0ABY3C7K2</accession>
<gene>
    <name evidence="2" type="ORF">EKO24_016210</name>
</gene>
<dbReference type="Gene3D" id="3.90.550.10">
    <property type="entry name" value="Spore Coat Polysaccharide Biosynthesis Protein SpsA, Chain A"/>
    <property type="match status" value="1"/>
</dbReference>
<name>A0ABY3C7K2_9GAMM</name>
<evidence type="ECO:0000313" key="3">
    <source>
        <dbReference type="Proteomes" id="UP000733744"/>
    </source>
</evidence>
<dbReference type="Proteomes" id="UP000733744">
    <property type="component" value="Unassembled WGS sequence"/>
</dbReference>
<organism evidence="2 3">
    <name type="scientific">Candidatus Methylobacter oryzae</name>
    <dbReference type="NCBI Taxonomy" id="2497749"/>
    <lineage>
        <taxon>Bacteria</taxon>
        <taxon>Pseudomonadati</taxon>
        <taxon>Pseudomonadota</taxon>
        <taxon>Gammaproteobacteria</taxon>
        <taxon>Methylococcales</taxon>
        <taxon>Methylococcaceae</taxon>
        <taxon>Methylobacter</taxon>
    </lineage>
</organism>
<dbReference type="PANTHER" id="PTHR22916:SF3">
    <property type="entry name" value="UDP-GLCNAC:BETAGAL BETA-1,3-N-ACETYLGLUCOSAMINYLTRANSFERASE-LIKE PROTEIN 1"/>
    <property type="match status" value="1"/>
</dbReference>
<proteinExistence type="predicted"/>
<feature type="domain" description="Glycosyltransferase 2-like" evidence="1">
    <location>
        <begin position="4"/>
        <end position="129"/>
    </location>
</feature>
<dbReference type="InterPro" id="IPR029044">
    <property type="entry name" value="Nucleotide-diphossugar_trans"/>
</dbReference>
<sequence>MLCSIIIPLYNKENFITTAIESVLRQSYRNFEIIVVDDGSTDDSVARVKTISDHRIKMIQQANNGVSSARNRGIELAKGELICFLDADDWYLPMYLETMVSMASRHPGIVFFASRFKSISNPQPADLCWDPGDTDRDELVSDFFYRWRLATFFYTSSVAIRRTGLSRLDSYFPIGEQWAEDQDVWFRLAEISDIAYCPAPLVGYRTEVEGSLCAIYSLFPFPPSHRRLEQRALDQRYPAHHRSAALRLVSEAKISLARYRLMEGQRYAAFIQLLSSWRGVVSRRWWVSLIMCVAVSPALVRRWESWRLQRKQTVVGEVF</sequence>
<evidence type="ECO:0000259" key="1">
    <source>
        <dbReference type="Pfam" id="PF00535"/>
    </source>
</evidence>
<keyword evidence="3" id="KW-1185">Reference proteome</keyword>
<dbReference type="EMBL" id="RYFG02000111">
    <property type="protein sequence ID" value="TRW91461.1"/>
    <property type="molecule type" value="Genomic_DNA"/>
</dbReference>
<dbReference type="Pfam" id="PF00535">
    <property type="entry name" value="Glycos_transf_2"/>
    <property type="match status" value="1"/>
</dbReference>
<dbReference type="PANTHER" id="PTHR22916">
    <property type="entry name" value="GLYCOSYLTRANSFERASE"/>
    <property type="match status" value="1"/>
</dbReference>
<dbReference type="InterPro" id="IPR001173">
    <property type="entry name" value="Glyco_trans_2-like"/>
</dbReference>
<reference evidence="2 3" key="1">
    <citation type="journal article" date="2019" name="Antonie Van Leeuwenhoek">
        <title>Description of 'Ca. Methylobacter oryzae' KRF1, a novel species from the environmentally important Methylobacter clade 2.</title>
        <authorList>
            <person name="Khatri K."/>
            <person name="Mohite J.A."/>
            <person name="Pandit P.S."/>
            <person name="Bahulikar R."/>
            <person name="Rahalkar M.C."/>
        </authorList>
    </citation>
    <scope>NUCLEOTIDE SEQUENCE [LARGE SCALE GENOMIC DNA]</scope>
    <source>
        <strain evidence="2 3">KRF1</strain>
    </source>
</reference>
<evidence type="ECO:0000313" key="2">
    <source>
        <dbReference type="EMBL" id="TRW91461.1"/>
    </source>
</evidence>